<dbReference type="Gene3D" id="3.40.630.30">
    <property type="match status" value="1"/>
</dbReference>
<organism evidence="2 3">
    <name type="scientific">Shewanella decolorationis S12</name>
    <dbReference type="NCBI Taxonomy" id="1353536"/>
    <lineage>
        <taxon>Bacteria</taxon>
        <taxon>Pseudomonadati</taxon>
        <taxon>Pseudomonadota</taxon>
        <taxon>Gammaproteobacteria</taxon>
        <taxon>Alteromonadales</taxon>
        <taxon>Shewanellaceae</taxon>
        <taxon>Shewanella</taxon>
    </lineage>
</organism>
<gene>
    <name evidence="2" type="ORF">SHD_0069</name>
</gene>
<dbReference type="PANTHER" id="PTHR43792:SF1">
    <property type="entry name" value="N-ACETYLTRANSFERASE DOMAIN-CONTAINING PROTEIN"/>
    <property type="match status" value="1"/>
</dbReference>
<name>A0ABP2ZD72_9GAMM</name>
<dbReference type="InterPro" id="IPR016181">
    <property type="entry name" value="Acyl_CoA_acyltransferase"/>
</dbReference>
<dbReference type="SUPFAM" id="SSF55729">
    <property type="entry name" value="Acyl-CoA N-acyltransferases (Nat)"/>
    <property type="match status" value="1"/>
</dbReference>
<keyword evidence="3" id="KW-1185">Reference proteome</keyword>
<dbReference type="EMBL" id="AXZL01000002">
    <property type="protein sequence ID" value="ESE43302.1"/>
    <property type="molecule type" value="Genomic_DNA"/>
</dbReference>
<dbReference type="InterPro" id="IPR051531">
    <property type="entry name" value="N-acetyltransferase"/>
</dbReference>
<reference evidence="2 3" key="1">
    <citation type="journal article" date="2013" name="Genome Announc.">
        <title>Draft Genome Sequence of Shewanella decolorationis S12, a Dye-Degrading Bacterium Isolated from a Wastewater Treatment Plant.</title>
        <authorList>
            <person name="Xu M."/>
            <person name="Fang Y."/>
            <person name="Liu J."/>
            <person name="Chen X."/>
            <person name="Sun G."/>
            <person name="Guo J."/>
            <person name="Hua Z."/>
            <person name="Tu Q."/>
            <person name="Wu L."/>
            <person name="Zhou J."/>
            <person name="Liu X."/>
        </authorList>
    </citation>
    <scope>NUCLEOTIDE SEQUENCE [LARGE SCALE GENOMIC DNA]</scope>
    <source>
        <strain evidence="2 3">S12</strain>
    </source>
</reference>
<proteinExistence type="predicted"/>
<accession>A0ABP2ZD72</accession>
<evidence type="ECO:0000259" key="1">
    <source>
        <dbReference type="PROSITE" id="PS51186"/>
    </source>
</evidence>
<comment type="caution">
    <text evidence="2">The sequence shown here is derived from an EMBL/GenBank/DDBJ whole genome shotgun (WGS) entry which is preliminary data.</text>
</comment>
<protein>
    <submittedName>
        <fullName evidence="2">GCN5-related N-acetyltransferase</fullName>
    </submittedName>
</protein>
<dbReference type="InterPro" id="IPR000182">
    <property type="entry name" value="GNAT_dom"/>
</dbReference>
<dbReference type="PROSITE" id="PS51186">
    <property type="entry name" value="GNAT"/>
    <property type="match status" value="1"/>
</dbReference>
<dbReference type="Proteomes" id="UP000017548">
    <property type="component" value="Unassembled WGS sequence"/>
</dbReference>
<dbReference type="PANTHER" id="PTHR43792">
    <property type="entry name" value="GNAT FAMILY, PUTATIVE (AFU_ORTHOLOGUE AFUA_3G00765)-RELATED-RELATED"/>
    <property type="match status" value="1"/>
</dbReference>
<dbReference type="Pfam" id="PF13302">
    <property type="entry name" value="Acetyltransf_3"/>
    <property type="match status" value="1"/>
</dbReference>
<feature type="domain" description="N-acetyltransferase" evidence="1">
    <location>
        <begin position="27"/>
        <end position="187"/>
    </location>
</feature>
<evidence type="ECO:0000313" key="3">
    <source>
        <dbReference type="Proteomes" id="UP000017548"/>
    </source>
</evidence>
<evidence type="ECO:0000313" key="2">
    <source>
        <dbReference type="EMBL" id="ESE43302.1"/>
    </source>
</evidence>
<sequence>MAAFGCHFFSSSIHWGAAMLELYTDRLRLRSLQEQDWPHFLALHQDPDINRYVRIPEAPEVIRQKFEQRSATWDYASGDWLTLVIENLDCGEFIGLTGLHCHSVEEQRAEVGYLLAHAGQGKGYATESLQAVVDWACLSLSVHKLVGHCAKDNIGSARVMEKCGFQLEGVFRQHFKIGDEWLDESAYGLLADERQR</sequence>